<evidence type="ECO:0000256" key="1">
    <source>
        <dbReference type="SAM" id="MobiDB-lite"/>
    </source>
</evidence>
<comment type="caution">
    <text evidence="2">The sequence shown here is derived from an EMBL/GenBank/DDBJ whole genome shotgun (WGS) entry which is preliminary data.</text>
</comment>
<name>A0ABD3FP20_9STRA</name>
<feature type="region of interest" description="Disordered" evidence="1">
    <location>
        <begin position="72"/>
        <end position="135"/>
    </location>
</feature>
<dbReference type="AlphaFoldDB" id="A0ABD3FP20"/>
<feature type="compositionally biased region" description="Polar residues" evidence="1">
    <location>
        <begin position="126"/>
        <end position="135"/>
    </location>
</feature>
<gene>
    <name evidence="2" type="ORF">V7S43_007601</name>
</gene>
<organism evidence="2 3">
    <name type="scientific">Phytophthora oleae</name>
    <dbReference type="NCBI Taxonomy" id="2107226"/>
    <lineage>
        <taxon>Eukaryota</taxon>
        <taxon>Sar</taxon>
        <taxon>Stramenopiles</taxon>
        <taxon>Oomycota</taxon>
        <taxon>Peronosporomycetes</taxon>
        <taxon>Peronosporales</taxon>
        <taxon>Peronosporaceae</taxon>
        <taxon>Phytophthora</taxon>
    </lineage>
</organism>
<feature type="compositionally biased region" description="Polar residues" evidence="1">
    <location>
        <begin position="72"/>
        <end position="107"/>
    </location>
</feature>
<dbReference type="EMBL" id="JBIMZQ010000014">
    <property type="protein sequence ID" value="KAL3667375.1"/>
    <property type="molecule type" value="Genomic_DNA"/>
</dbReference>
<dbReference type="Proteomes" id="UP001632037">
    <property type="component" value="Unassembled WGS sequence"/>
</dbReference>
<reference evidence="2 3" key="1">
    <citation type="submission" date="2024-09" db="EMBL/GenBank/DDBJ databases">
        <title>Genome sequencing and assembly of Phytophthora oleae, isolate VK10A, causative agent of rot of olive drupes.</title>
        <authorList>
            <person name="Conti Taguali S."/>
            <person name="Riolo M."/>
            <person name="La Spada F."/>
            <person name="Cacciola S.O."/>
            <person name="Dionisio G."/>
        </authorList>
    </citation>
    <scope>NUCLEOTIDE SEQUENCE [LARGE SCALE GENOMIC DNA]</scope>
    <source>
        <strain evidence="2 3">VK10A</strain>
    </source>
</reference>
<proteinExistence type="predicted"/>
<evidence type="ECO:0000313" key="2">
    <source>
        <dbReference type="EMBL" id="KAL3667375.1"/>
    </source>
</evidence>
<accession>A0ABD3FP20</accession>
<protein>
    <recommendedName>
        <fullName evidence="4">CCHC-type domain-containing protein</fullName>
    </recommendedName>
</protein>
<evidence type="ECO:0000313" key="3">
    <source>
        <dbReference type="Proteomes" id="UP001632037"/>
    </source>
</evidence>
<keyword evidence="3" id="KW-1185">Reference proteome</keyword>
<sequence>MVDMMFDREQKKLVKYLVASLKPASFKKEILRRIDQEQNKRYKVNVIEFSRWLTTLLASSMVWEKSIISSVEGNKPRQQASGKHAATHSTGSHLGNGSAKSSGTGNKATEDKEPTKKKRRWPCLKCTSTDHLVKD</sequence>
<evidence type="ECO:0008006" key="4">
    <source>
        <dbReference type="Google" id="ProtNLM"/>
    </source>
</evidence>